<evidence type="ECO:0008006" key="6">
    <source>
        <dbReference type="Google" id="ProtNLM"/>
    </source>
</evidence>
<dbReference type="PaxDb" id="2903-EOD13071"/>
<organism evidence="4 5">
    <name type="scientific">Emiliania huxleyi (strain CCMP1516)</name>
    <dbReference type="NCBI Taxonomy" id="280463"/>
    <lineage>
        <taxon>Eukaryota</taxon>
        <taxon>Haptista</taxon>
        <taxon>Haptophyta</taxon>
        <taxon>Prymnesiophyceae</taxon>
        <taxon>Isochrysidales</taxon>
        <taxon>Noelaerhabdaceae</taxon>
        <taxon>Emiliania</taxon>
    </lineage>
</organism>
<dbReference type="Proteomes" id="UP000013827">
    <property type="component" value="Unassembled WGS sequence"/>
</dbReference>
<dbReference type="PROSITE" id="PS50896">
    <property type="entry name" value="LISH"/>
    <property type="match status" value="1"/>
</dbReference>
<evidence type="ECO:0000256" key="2">
    <source>
        <dbReference type="ARBA" id="ARBA00022737"/>
    </source>
</evidence>
<keyword evidence="5" id="KW-1185">Reference proteome</keyword>
<dbReference type="HOGENOM" id="CLU_000288_57_25_1"/>
<dbReference type="Gene3D" id="2.130.10.10">
    <property type="entry name" value="YVTN repeat-like/Quinoprotein amine dehydrogenase"/>
    <property type="match status" value="2"/>
</dbReference>
<dbReference type="eggNOG" id="KOG0293">
    <property type="taxonomic scope" value="Eukaryota"/>
</dbReference>
<reference evidence="4" key="2">
    <citation type="submission" date="2024-10" db="UniProtKB">
        <authorList>
            <consortium name="EnsemblProtists"/>
        </authorList>
    </citation>
    <scope>IDENTIFICATION</scope>
</reference>
<dbReference type="EnsemblProtists" id="EOD13071">
    <property type="protein sequence ID" value="EOD13071"/>
    <property type="gene ID" value="EMIHUDRAFT_452007"/>
</dbReference>
<dbReference type="PROSITE" id="PS50294">
    <property type="entry name" value="WD_REPEATS_REGION"/>
    <property type="match status" value="2"/>
</dbReference>
<evidence type="ECO:0000313" key="5">
    <source>
        <dbReference type="Proteomes" id="UP000013827"/>
    </source>
</evidence>
<dbReference type="InterPro" id="IPR051350">
    <property type="entry name" value="WD_repeat-ST_regulator"/>
</dbReference>
<dbReference type="CDD" id="cd00200">
    <property type="entry name" value="WD40"/>
    <property type="match status" value="1"/>
</dbReference>
<dbReference type="InterPro" id="IPR006594">
    <property type="entry name" value="LisH"/>
</dbReference>
<sequence length="513" mass="55193">MSVPESSNGSPTELLASGFRRADVVRLVTQCLHSLGYERAASELVNESGVQCWPEPVSRFRAALLHGEWGAADALITNLHLPDPASRRVRFLELSTYLLCRSVEELKARSGWDGGGGASRRLLLDELQEHIPPSLLLPENRLETLLQQAVRWQTLHAPPLTPDDVSPSLFEDVSFRHDGLPREASLVLEGHADEVWCVAFSHSGAALASASRDGAAACKCWPPRGASLTCSRLVRTGAIVLWEATNPQFARRALIPAHSGAIATVAWSPDDTLLLSCAADRTVKLWNAPAGDCAATFREHTEAVTAVVWLPSGAHFLSSSSAGKRVILWDLGGNALQSWHGPRVTDLAVAADGARLLAVSGCTVRSCPLTAGSDGTPRMVTEDVHSWDETDAISSLAISRDSRAVLLNVGSQEVHAWDVDGRRRLGSYSGHRQGRFVIRSAFGGKHDGLVLSGSEDTQVYVWHRHSGALLRKLPGHSCAVNSVSWSPASPHLFASASDDHTVRIWGLPPPSVS</sequence>
<evidence type="ECO:0000313" key="4">
    <source>
        <dbReference type="EnsemblProtists" id="EOD13071"/>
    </source>
</evidence>
<accession>A0A0D3IP86</accession>
<keyword evidence="2" id="KW-0677">Repeat</keyword>
<evidence type="ECO:0000256" key="3">
    <source>
        <dbReference type="PROSITE-ProRule" id="PRU00221"/>
    </source>
</evidence>
<name>A0A0D3IP86_EMIH1</name>
<evidence type="ECO:0000256" key="1">
    <source>
        <dbReference type="ARBA" id="ARBA00022574"/>
    </source>
</evidence>
<dbReference type="PANTHER" id="PTHR22838:SF0">
    <property type="entry name" value="WD REPEAT-CONTAINING PROTEIN 26"/>
    <property type="match status" value="1"/>
</dbReference>
<dbReference type="SMART" id="SM00320">
    <property type="entry name" value="WD40"/>
    <property type="match status" value="6"/>
</dbReference>
<dbReference type="PROSITE" id="PS50082">
    <property type="entry name" value="WD_REPEATS_2"/>
    <property type="match status" value="4"/>
</dbReference>
<keyword evidence="1 3" id="KW-0853">WD repeat</keyword>
<feature type="repeat" description="WD" evidence="3">
    <location>
        <begin position="297"/>
        <end position="331"/>
    </location>
</feature>
<dbReference type="GeneID" id="17259353"/>
<dbReference type="PANTHER" id="PTHR22838">
    <property type="entry name" value="WD REPEAT PROTEIN 26-RELATED"/>
    <property type="match status" value="1"/>
</dbReference>
<dbReference type="STRING" id="2903.R1DQL3"/>
<feature type="repeat" description="WD" evidence="3">
    <location>
        <begin position="188"/>
        <end position="214"/>
    </location>
</feature>
<dbReference type="Pfam" id="PF00400">
    <property type="entry name" value="WD40"/>
    <property type="match status" value="5"/>
</dbReference>
<dbReference type="OMA" id="GSISCRW"/>
<proteinExistence type="predicted"/>
<dbReference type="InterPro" id="IPR036322">
    <property type="entry name" value="WD40_repeat_dom_sf"/>
</dbReference>
<reference evidence="5" key="1">
    <citation type="journal article" date="2013" name="Nature">
        <title>Pan genome of the phytoplankton Emiliania underpins its global distribution.</title>
        <authorList>
            <person name="Read B.A."/>
            <person name="Kegel J."/>
            <person name="Klute M.J."/>
            <person name="Kuo A."/>
            <person name="Lefebvre S.C."/>
            <person name="Maumus F."/>
            <person name="Mayer C."/>
            <person name="Miller J."/>
            <person name="Monier A."/>
            <person name="Salamov A."/>
            <person name="Young J."/>
            <person name="Aguilar M."/>
            <person name="Claverie J.M."/>
            <person name="Frickenhaus S."/>
            <person name="Gonzalez K."/>
            <person name="Herman E.K."/>
            <person name="Lin Y.C."/>
            <person name="Napier J."/>
            <person name="Ogata H."/>
            <person name="Sarno A.F."/>
            <person name="Shmutz J."/>
            <person name="Schroeder D."/>
            <person name="de Vargas C."/>
            <person name="Verret F."/>
            <person name="von Dassow P."/>
            <person name="Valentin K."/>
            <person name="Van de Peer Y."/>
            <person name="Wheeler G."/>
            <person name="Dacks J.B."/>
            <person name="Delwiche C.F."/>
            <person name="Dyhrman S.T."/>
            <person name="Glockner G."/>
            <person name="John U."/>
            <person name="Richards T."/>
            <person name="Worden A.Z."/>
            <person name="Zhang X."/>
            <person name="Grigoriev I.V."/>
            <person name="Allen A.E."/>
            <person name="Bidle K."/>
            <person name="Borodovsky M."/>
            <person name="Bowler C."/>
            <person name="Brownlee C."/>
            <person name="Cock J.M."/>
            <person name="Elias M."/>
            <person name="Gladyshev V.N."/>
            <person name="Groth M."/>
            <person name="Guda C."/>
            <person name="Hadaegh A."/>
            <person name="Iglesias-Rodriguez M.D."/>
            <person name="Jenkins J."/>
            <person name="Jones B.M."/>
            <person name="Lawson T."/>
            <person name="Leese F."/>
            <person name="Lindquist E."/>
            <person name="Lobanov A."/>
            <person name="Lomsadze A."/>
            <person name="Malik S.B."/>
            <person name="Marsh M.E."/>
            <person name="Mackinder L."/>
            <person name="Mock T."/>
            <person name="Mueller-Roeber B."/>
            <person name="Pagarete A."/>
            <person name="Parker M."/>
            <person name="Probert I."/>
            <person name="Quesneville H."/>
            <person name="Raines C."/>
            <person name="Rensing S.A."/>
            <person name="Riano-Pachon D.M."/>
            <person name="Richier S."/>
            <person name="Rokitta S."/>
            <person name="Shiraiwa Y."/>
            <person name="Soanes D.M."/>
            <person name="van der Giezen M."/>
            <person name="Wahlund T.M."/>
            <person name="Williams B."/>
            <person name="Wilson W."/>
            <person name="Wolfe G."/>
            <person name="Wurch L.L."/>
        </authorList>
    </citation>
    <scope>NUCLEOTIDE SEQUENCE</scope>
</reference>
<dbReference type="AlphaFoldDB" id="A0A0D3IP86"/>
<feature type="repeat" description="WD" evidence="3">
    <location>
        <begin position="473"/>
        <end position="513"/>
    </location>
</feature>
<dbReference type="InterPro" id="IPR001680">
    <property type="entry name" value="WD40_rpt"/>
</dbReference>
<dbReference type="SUPFAM" id="SSF50978">
    <property type="entry name" value="WD40 repeat-like"/>
    <property type="match status" value="1"/>
</dbReference>
<dbReference type="KEGG" id="ehx:EMIHUDRAFT_452007"/>
<dbReference type="RefSeq" id="XP_005765500.1">
    <property type="nucleotide sequence ID" value="XM_005765443.1"/>
</dbReference>
<dbReference type="Pfam" id="PF23627">
    <property type="entry name" value="LisH_WDR26"/>
    <property type="match status" value="1"/>
</dbReference>
<protein>
    <recommendedName>
        <fullName evidence="6">WD40 repeat-containing protein</fullName>
    </recommendedName>
</protein>
<feature type="repeat" description="WD" evidence="3">
    <location>
        <begin position="255"/>
        <end position="296"/>
    </location>
</feature>
<dbReference type="InterPro" id="IPR015943">
    <property type="entry name" value="WD40/YVTN_repeat-like_dom_sf"/>
</dbReference>